<evidence type="ECO:0000256" key="2">
    <source>
        <dbReference type="SAM" id="Phobius"/>
    </source>
</evidence>
<dbReference type="RefSeq" id="WP_210580118.1">
    <property type="nucleotide sequence ID" value="NZ_LK995500.1"/>
</dbReference>
<proteinExistence type="predicted"/>
<dbReference type="InterPro" id="IPR049978">
    <property type="entry name" value="SCO6880-like"/>
</dbReference>
<feature type="compositionally biased region" description="Basic and acidic residues" evidence="1">
    <location>
        <begin position="412"/>
        <end position="426"/>
    </location>
</feature>
<gene>
    <name evidence="3" type="ORF">AAM4_1463</name>
</gene>
<feature type="transmembrane region" description="Helical" evidence="2">
    <location>
        <begin position="52"/>
        <end position="71"/>
    </location>
</feature>
<keyword evidence="2" id="KW-0812">Transmembrane</keyword>
<dbReference type="EMBL" id="LK995500">
    <property type="protein sequence ID" value="CED91295.1"/>
    <property type="molecule type" value="Genomic_DNA"/>
</dbReference>
<feature type="transmembrane region" description="Helical" evidence="2">
    <location>
        <begin position="28"/>
        <end position="46"/>
    </location>
</feature>
<evidence type="ECO:0000256" key="1">
    <source>
        <dbReference type="SAM" id="MobiDB-lite"/>
    </source>
</evidence>
<feature type="region of interest" description="Disordered" evidence="1">
    <location>
        <begin position="399"/>
        <end position="429"/>
    </location>
</feature>
<name>A0A1L7RBM8_9ACTO</name>
<reference evidence="3" key="1">
    <citation type="submission" date="2014-07" db="EMBL/GenBank/DDBJ databases">
        <authorList>
            <person name="Zhang J.E."/>
            <person name="Yang H."/>
            <person name="Guo J."/>
            <person name="Deng Z."/>
            <person name="Luo H."/>
            <person name="Luo M."/>
            <person name="Zhao B."/>
        </authorList>
    </citation>
    <scope>NUCLEOTIDE SEQUENCE</scope>
    <source>
        <strain evidence="3">AM4</strain>
    </source>
</reference>
<sequence>MSTDDTAAPKVYTYGGWRLPAQGGLGKWSLGQTIGLLAAAFGGVLVNWWLGLAWAIVYFALLAGTAVALSIKDKHGLSITDKRRERRMWRKARRRQANIFRNGVLSVNKKASGRCALPGVLGRLRISEHTDAYRRPFAVLHHGDGRLSVVMSLGPAGIALVDKETVDRHVALWGLWLSDLSDETGIVDASVTVETAPDSGDVLRRESQSQRSREAPEIAAAVIEGVVNRAGAAGARIRTWATISFDPALMSSESRGRTERAIRDIASRLPGLTQTLAAAGAGSVHLMTVDELTQLVRCAYDPEAEALFDAAAAQGHQVDLDWSEAGPISQDAEWDYVRHDSGLSRSWVMTRAPRGTVQSSVLRRLLDVSRDIARKRVTIMYKPMDSAKAPDVVERDVDKAANKRRTATRPTARMDRDLAQARKTSEEEASGASILDFGLVMTATVVDDGQSDPHAQLADASSAMESLAGSSRLTVRTAYGAQDSAFALTLPLGLTPQRQSLIGGW</sequence>
<keyword evidence="2" id="KW-0472">Membrane</keyword>
<keyword evidence="2" id="KW-1133">Transmembrane helix</keyword>
<protein>
    <submittedName>
        <fullName evidence="3">Integral membrane protein</fullName>
    </submittedName>
</protein>
<organism evidence="3">
    <name type="scientific">Actinomyces succiniciruminis</name>
    <dbReference type="NCBI Taxonomy" id="1522002"/>
    <lineage>
        <taxon>Bacteria</taxon>
        <taxon>Bacillati</taxon>
        <taxon>Actinomycetota</taxon>
        <taxon>Actinomycetes</taxon>
        <taxon>Actinomycetales</taxon>
        <taxon>Actinomycetaceae</taxon>
        <taxon>Actinomyces</taxon>
    </lineage>
</organism>
<accession>A0A1L7RBM8</accession>
<evidence type="ECO:0000313" key="3">
    <source>
        <dbReference type="EMBL" id="CED91295.1"/>
    </source>
</evidence>
<dbReference type="NCBIfam" id="NF042935">
    <property type="entry name" value="SCO6880_fam"/>
    <property type="match status" value="1"/>
</dbReference>
<dbReference type="AlphaFoldDB" id="A0A1L7RBM8"/>